<keyword evidence="2" id="KW-1185">Reference proteome</keyword>
<sequence>MGKGIKAGKAKGIKPGRSFMLMEESYREGYSKGIEKGYCQGKDDYLGLSDLLFQTATAKAFGWGLTEFEKLKKIIDEITFDASARGIDVVALTEELKSSIENEEDEIMAKKKYTDETYIDLIEKGLNNKEIFEKLNVPTGSQTRVGKHIDKLRQNYGALEIVTKKATEFDLKLYDTVTRNGSWYRVTDIGVTCFTVTNTGGKRNSEIITKEDYMSGKSGLMKRDLPEVKIYIDESLKKKPATINPKFEAAVQDMVAGKMTKDKVVSQLENLKENSEDFAKAEEAPDSIWHDDIKALDIAIDTVKAHDDIDPAYKFDGTVNASCEAFTAFQRHAELSFKADMNAYSNKVSKLKDRMEHGEIIDLTDVTEYNRIADKYRGVYADEAAIATM</sequence>
<dbReference type="EMBL" id="CP047591">
    <property type="protein sequence ID" value="QHI72885.1"/>
    <property type="molecule type" value="Genomic_DNA"/>
</dbReference>
<reference evidence="1 2" key="1">
    <citation type="submission" date="2020-01" db="EMBL/GenBank/DDBJ databases">
        <title>Genomic analysis of Aminipila sp. CBA3637.</title>
        <authorList>
            <person name="Kim Y.B."/>
            <person name="Roh S.W."/>
        </authorList>
    </citation>
    <scope>NUCLEOTIDE SEQUENCE [LARGE SCALE GENOMIC DNA]</scope>
    <source>
        <strain evidence="1 2">CBA3637</strain>
    </source>
</reference>
<proteinExistence type="predicted"/>
<organism evidence="1 2">
    <name type="scientific">Aminipila terrae</name>
    <dbReference type="NCBI Taxonomy" id="2697030"/>
    <lineage>
        <taxon>Bacteria</taxon>
        <taxon>Bacillati</taxon>
        <taxon>Bacillota</taxon>
        <taxon>Clostridia</taxon>
        <taxon>Peptostreptococcales</taxon>
        <taxon>Anaerovoracaceae</taxon>
        <taxon>Aminipila</taxon>
    </lineage>
</organism>
<dbReference type="AlphaFoldDB" id="A0A6P1MPH1"/>
<accession>A0A6P1MPH1</accession>
<dbReference type="KEGG" id="amic:Ami3637_11130"/>
<gene>
    <name evidence="1" type="ORF">Ami3637_11130</name>
</gene>
<evidence type="ECO:0000313" key="2">
    <source>
        <dbReference type="Proteomes" id="UP000463883"/>
    </source>
</evidence>
<protein>
    <submittedName>
        <fullName evidence="1">Uncharacterized protein</fullName>
    </submittedName>
</protein>
<dbReference type="RefSeq" id="WP_162362652.1">
    <property type="nucleotide sequence ID" value="NZ_CP047591.1"/>
</dbReference>
<name>A0A6P1MPH1_9FIRM</name>
<dbReference type="Proteomes" id="UP000463883">
    <property type="component" value="Chromosome"/>
</dbReference>
<evidence type="ECO:0000313" key="1">
    <source>
        <dbReference type="EMBL" id="QHI72885.1"/>
    </source>
</evidence>